<protein>
    <submittedName>
        <fullName evidence="1">Xylose isomerase-like enzyme</fullName>
    </submittedName>
</protein>
<dbReference type="AlphaFoldDB" id="A0A212LNC6"/>
<dbReference type="GO" id="GO:0016853">
    <property type="term" value="F:isomerase activity"/>
    <property type="evidence" value="ECO:0007669"/>
    <property type="project" value="UniProtKB-KW"/>
</dbReference>
<proteinExistence type="predicted"/>
<dbReference type="Gene3D" id="3.20.20.150">
    <property type="entry name" value="Divalent-metal-dependent TIM barrel enzymes"/>
    <property type="match status" value="1"/>
</dbReference>
<accession>A0A212LNC6</accession>
<dbReference type="RefSeq" id="WP_288198365.1">
    <property type="nucleotide sequence ID" value="NZ_LT608334.1"/>
</dbReference>
<dbReference type="InterPro" id="IPR036237">
    <property type="entry name" value="Xyl_isomerase-like_sf"/>
</dbReference>
<organism evidence="1">
    <name type="scientific">uncultured Pleomorphomonas sp</name>
    <dbReference type="NCBI Taxonomy" id="442121"/>
    <lineage>
        <taxon>Bacteria</taxon>
        <taxon>Pseudomonadati</taxon>
        <taxon>Pseudomonadota</taxon>
        <taxon>Alphaproteobacteria</taxon>
        <taxon>Hyphomicrobiales</taxon>
        <taxon>Pleomorphomonadaceae</taxon>
        <taxon>Pleomorphomonas</taxon>
        <taxon>environmental samples</taxon>
    </lineage>
</organism>
<dbReference type="SUPFAM" id="SSF51658">
    <property type="entry name" value="Xylose isomerase-like"/>
    <property type="match status" value="1"/>
</dbReference>
<dbReference type="EMBL" id="FMJD01000013">
    <property type="protein sequence ID" value="SCM79046.1"/>
    <property type="molecule type" value="Genomic_DNA"/>
</dbReference>
<name>A0A212LNC6_9HYPH</name>
<evidence type="ECO:0000313" key="1">
    <source>
        <dbReference type="EMBL" id="SCM79046.1"/>
    </source>
</evidence>
<gene>
    <name evidence="1" type="ORF">KL86PLE_90208</name>
</gene>
<keyword evidence="1" id="KW-0413">Isomerase</keyword>
<sequence>MTGRVFIALSAFGAERVQLLGQAAFLAVAAAGGADGAEIRRELFDGRPLPLGELRGFAAALGLGIRYSVPFALYGADGRLGAEELAGYADEAGRLGAEALKVSLGHAPAAPDFAELAGIVAALPCPLLIENDQTPEGGRLAPLAAFIEGAAASGLSLALTFDIGNWRYTGEDAAAAIGRLAPHVAYVHCKTAAERDGRLDVEPFGPASDLAPVIFGALTPGLPRAVEFPIAGDDLVAATRHHVTQLATL</sequence>
<reference evidence="1" key="1">
    <citation type="submission" date="2016-08" db="EMBL/GenBank/DDBJ databases">
        <authorList>
            <person name="Seilhamer J.J."/>
        </authorList>
    </citation>
    <scope>NUCLEOTIDE SEQUENCE</scope>
    <source>
        <strain evidence="1">86</strain>
    </source>
</reference>